<feature type="compositionally biased region" description="Polar residues" evidence="1">
    <location>
        <begin position="470"/>
        <end position="486"/>
    </location>
</feature>
<reference evidence="2 3" key="1">
    <citation type="submission" date="2024-09" db="EMBL/GenBank/DDBJ databases">
        <title>A chromosome-level genome assembly of Gray's grenadier anchovy, Coilia grayii.</title>
        <authorList>
            <person name="Fu Z."/>
        </authorList>
    </citation>
    <scope>NUCLEOTIDE SEQUENCE [LARGE SCALE GENOMIC DNA]</scope>
    <source>
        <strain evidence="2">G4</strain>
        <tissue evidence="2">Muscle</tissue>
    </source>
</reference>
<feature type="compositionally biased region" description="Basic and acidic residues" evidence="1">
    <location>
        <begin position="49"/>
        <end position="62"/>
    </location>
</feature>
<evidence type="ECO:0000256" key="1">
    <source>
        <dbReference type="SAM" id="MobiDB-lite"/>
    </source>
</evidence>
<feature type="compositionally biased region" description="Polar residues" evidence="1">
    <location>
        <begin position="97"/>
        <end position="108"/>
    </location>
</feature>
<feature type="region of interest" description="Disordered" evidence="1">
    <location>
        <begin position="470"/>
        <end position="492"/>
    </location>
</feature>
<feature type="region of interest" description="Disordered" evidence="1">
    <location>
        <begin position="276"/>
        <end position="300"/>
    </location>
</feature>
<gene>
    <name evidence="2" type="ORF">ACEWY4_025614</name>
</gene>
<comment type="caution">
    <text evidence="2">The sequence shown here is derived from an EMBL/GenBank/DDBJ whole genome shotgun (WGS) entry which is preliminary data.</text>
</comment>
<proteinExistence type="predicted"/>
<keyword evidence="3" id="KW-1185">Reference proteome</keyword>
<feature type="region of interest" description="Disordered" evidence="1">
    <location>
        <begin position="1"/>
        <end position="154"/>
    </location>
</feature>
<evidence type="ECO:0000313" key="2">
    <source>
        <dbReference type="EMBL" id="KAL2077929.1"/>
    </source>
</evidence>
<name>A0ABD1IST4_9TELE</name>
<organism evidence="2 3">
    <name type="scientific">Coilia grayii</name>
    <name type="common">Gray's grenadier anchovy</name>
    <dbReference type="NCBI Taxonomy" id="363190"/>
    <lineage>
        <taxon>Eukaryota</taxon>
        <taxon>Metazoa</taxon>
        <taxon>Chordata</taxon>
        <taxon>Craniata</taxon>
        <taxon>Vertebrata</taxon>
        <taxon>Euteleostomi</taxon>
        <taxon>Actinopterygii</taxon>
        <taxon>Neopterygii</taxon>
        <taxon>Teleostei</taxon>
        <taxon>Clupei</taxon>
        <taxon>Clupeiformes</taxon>
        <taxon>Clupeoidei</taxon>
        <taxon>Engraulidae</taxon>
        <taxon>Coilinae</taxon>
        <taxon>Coilia</taxon>
    </lineage>
</organism>
<dbReference type="Proteomes" id="UP001591681">
    <property type="component" value="Unassembled WGS sequence"/>
</dbReference>
<feature type="compositionally biased region" description="Basic residues" evidence="1">
    <location>
        <begin position="38"/>
        <end position="48"/>
    </location>
</feature>
<feature type="compositionally biased region" description="Low complexity" evidence="1">
    <location>
        <begin position="13"/>
        <end position="27"/>
    </location>
</feature>
<dbReference type="EMBL" id="JBHFQA010000023">
    <property type="protein sequence ID" value="KAL2077929.1"/>
    <property type="molecule type" value="Genomic_DNA"/>
</dbReference>
<evidence type="ECO:0000313" key="3">
    <source>
        <dbReference type="Proteomes" id="UP001591681"/>
    </source>
</evidence>
<sequence>MGNQDGKLRKVATTGDGNDGTVDNGGVCDADASTKKGFYGKKHHGKHSKGGETGKRKTKSDTKSSVFSNIRKRKNLKKGLSAGSKEDILDSQDELDSVQSLRNKTPKLSLSGEELGQCDADAEPPCPPPKESHPLVSAEKGEQQRGSSGSDTDIYSFHSATEQEDLLADIQQAIRLQQGVIISTAEDVLRWTNTTDLKKTTATKTAATPTFETETPFLLEVENGLSAAVDLPPLVTTEKQEEEGRPCVTSTSVVNGKLSSSESLCVSPPVPVAAAPLPQGTKEGEGRCGADVTASLPPPSTTANIEREVDSMVATTTSVTSFPDLTASFESAVEAVEEVEEEKEPDSLSFIHEQSEENSVCITSSQSHKQTLLVEEEDIFVGSSTPLPEPEEHDANIQDTNCTTVEEIQRVESPAFKRRRSIVRDSPWSQDSHLATQMLRSTLVAPIVSSPQVKHPPIHPYYIKTTTRQLSGSTNCSPAPSPSHSPLFSRRNQEEMIREKCSLKRKRAHSITGPLSRSADWTEELQNSQMAPKAGSADYLEYKGLEERVHGGSQPLCTARRSSYIQPCTFQDVFSGRTLLEKLFQQQEDAPPEEAEKLCSRILAMGILLPFGDCFREQYSSESSPITSRFNQDQLYTWAAVSQPPHSLESFEGRLPGHIKTLWSPGRAEAETPGLRSTEAGVAKISDVTVLCFFLLLPHINLYAFLSQLLMTTFSCQTRFSAQW</sequence>
<dbReference type="AlphaFoldDB" id="A0ABD1IST4"/>
<feature type="compositionally biased region" description="Polar residues" evidence="1">
    <location>
        <begin position="144"/>
        <end position="153"/>
    </location>
</feature>
<protein>
    <submittedName>
        <fullName evidence="2">Uncharacterized protein</fullName>
    </submittedName>
</protein>
<accession>A0ABD1IST4</accession>